<dbReference type="Proteomes" id="UP000064893">
    <property type="component" value="Chromosome"/>
</dbReference>
<name>A0A0S2I0X0_9BACT</name>
<dbReference type="STRING" id="1307839.L21SP5_02377"/>
<evidence type="ECO:0000313" key="2">
    <source>
        <dbReference type="Proteomes" id="UP000064893"/>
    </source>
</evidence>
<protein>
    <submittedName>
        <fullName evidence="1">Bacteroidetes-specific putative membrane protein</fullName>
    </submittedName>
</protein>
<reference evidence="1 2" key="1">
    <citation type="submission" date="2015-11" db="EMBL/GenBank/DDBJ databases">
        <title>Description and complete genome sequence of a novel strain predominating in hypersaline microbial mats and representing a new family of the Bacteriodetes phylum.</title>
        <authorList>
            <person name="Spring S."/>
            <person name="Bunk B."/>
            <person name="Sproer C."/>
            <person name="Klenk H.-P."/>
        </authorList>
    </citation>
    <scope>NUCLEOTIDE SEQUENCE [LARGE SCALE GENOMIC DNA]</scope>
    <source>
        <strain evidence="1 2">L21-Spi-D4</strain>
    </source>
</reference>
<gene>
    <name evidence="1" type="ORF">L21SP5_02377</name>
</gene>
<dbReference type="EMBL" id="CP013118">
    <property type="protein sequence ID" value="ALO16008.1"/>
    <property type="molecule type" value="Genomic_DNA"/>
</dbReference>
<dbReference type="KEGG" id="blq:L21SP5_02377"/>
<dbReference type="AlphaFoldDB" id="A0A0S2I0X0"/>
<proteinExistence type="predicted"/>
<dbReference type="InterPro" id="IPR019861">
    <property type="entry name" value="PorP/SprF_Bacteroidetes"/>
</dbReference>
<dbReference type="Pfam" id="PF11751">
    <property type="entry name" value="PorP_SprF"/>
    <property type="match status" value="1"/>
</dbReference>
<organism evidence="1 2">
    <name type="scientific">Salinivirga cyanobacteriivorans</name>
    <dbReference type="NCBI Taxonomy" id="1307839"/>
    <lineage>
        <taxon>Bacteria</taxon>
        <taxon>Pseudomonadati</taxon>
        <taxon>Bacteroidota</taxon>
        <taxon>Bacteroidia</taxon>
        <taxon>Bacteroidales</taxon>
        <taxon>Salinivirgaceae</taxon>
        <taxon>Salinivirga</taxon>
    </lineage>
</organism>
<accession>A0A0S2I0X0</accession>
<dbReference type="NCBIfam" id="TIGR03519">
    <property type="entry name" value="T9SS_PorP_fam"/>
    <property type="match status" value="1"/>
</dbReference>
<evidence type="ECO:0000313" key="1">
    <source>
        <dbReference type="EMBL" id="ALO16008.1"/>
    </source>
</evidence>
<keyword evidence="2" id="KW-1185">Reference proteome</keyword>
<sequence length="331" mass="37179">MHGRPKPAVHITYKNSAMNRIRLILIVSVMLLGTGLASGQQIPNLTQYVFNDYLYNPAIGGIYDYYQVKTNYRHQWAGISDAPKTYMLSAYGPHKTMPMGYGGYIFSDVIGPTSKLGIYGSYAYNIKVSGDIRLSMGAFVGLTQYKIDLSATDLPQSDPVITQNGSNYTKFLPDGSLGLYLYTSQYYGGVSVMQLFSNKIETIESDSIDYKSVMSRLNNHLVLMGGYKYNINRDFDIEAGSMIKLVKGSPVQVDINVRSIYQKMVWFGVNYRSGDAVSLLAGYNYQDMLYLGLSYDITTSELRNYTSGTYEIMIGVKFNKIKQSATRRKIR</sequence>